<sequence length="103" mass="11760">MLEVSRGEHPCSWTRGDEDDSGEEHPWQTTIMGDAPPSYCLCEHANYTYMKELQTLLFLPTKNIVRRLVIECAADGCNAFRKACKTSLHDVVLALKDKVVWFK</sequence>
<feature type="region of interest" description="Disordered" evidence="1">
    <location>
        <begin position="1"/>
        <end position="28"/>
    </location>
</feature>
<dbReference type="AlphaFoldDB" id="A0AA39NRW1"/>
<comment type="caution">
    <text evidence="2">The sequence shown here is derived from an EMBL/GenBank/DDBJ whole genome shotgun (WGS) entry which is preliminary data.</text>
</comment>
<reference evidence="2" key="1">
    <citation type="submission" date="2023-06" db="EMBL/GenBank/DDBJ databases">
        <authorList>
            <consortium name="Lawrence Berkeley National Laboratory"/>
            <person name="Ahrendt S."/>
            <person name="Sahu N."/>
            <person name="Indic B."/>
            <person name="Wong-Bajracharya J."/>
            <person name="Merenyi Z."/>
            <person name="Ke H.-M."/>
            <person name="Monk M."/>
            <person name="Kocsube S."/>
            <person name="Drula E."/>
            <person name="Lipzen A."/>
            <person name="Balint B."/>
            <person name="Henrissat B."/>
            <person name="Andreopoulos B."/>
            <person name="Martin F.M."/>
            <person name="Harder C.B."/>
            <person name="Rigling D."/>
            <person name="Ford K.L."/>
            <person name="Foster G.D."/>
            <person name="Pangilinan J."/>
            <person name="Papanicolaou A."/>
            <person name="Barry K."/>
            <person name="LaButti K."/>
            <person name="Viragh M."/>
            <person name="Koriabine M."/>
            <person name="Yan M."/>
            <person name="Riley R."/>
            <person name="Champramary S."/>
            <person name="Plett K.L."/>
            <person name="Tsai I.J."/>
            <person name="Slot J."/>
            <person name="Sipos G."/>
            <person name="Plett J."/>
            <person name="Nagy L.G."/>
            <person name="Grigoriev I.V."/>
        </authorList>
    </citation>
    <scope>NUCLEOTIDE SEQUENCE</scope>
    <source>
        <strain evidence="2">ICMP 16352</strain>
    </source>
</reference>
<name>A0AA39NRW1_9AGAR</name>
<dbReference type="Proteomes" id="UP001175227">
    <property type="component" value="Unassembled WGS sequence"/>
</dbReference>
<protein>
    <submittedName>
        <fullName evidence="2">Uncharacterized protein</fullName>
    </submittedName>
</protein>
<organism evidence="2 3">
    <name type="scientific">Armillaria novae-zelandiae</name>
    <dbReference type="NCBI Taxonomy" id="153914"/>
    <lineage>
        <taxon>Eukaryota</taxon>
        <taxon>Fungi</taxon>
        <taxon>Dikarya</taxon>
        <taxon>Basidiomycota</taxon>
        <taxon>Agaricomycotina</taxon>
        <taxon>Agaricomycetes</taxon>
        <taxon>Agaricomycetidae</taxon>
        <taxon>Agaricales</taxon>
        <taxon>Marasmiineae</taxon>
        <taxon>Physalacriaceae</taxon>
        <taxon>Armillaria</taxon>
    </lineage>
</organism>
<gene>
    <name evidence="2" type="ORF">IW261DRAFT_923276</name>
</gene>
<evidence type="ECO:0000313" key="2">
    <source>
        <dbReference type="EMBL" id="KAK0470717.1"/>
    </source>
</evidence>
<evidence type="ECO:0000256" key="1">
    <source>
        <dbReference type="SAM" id="MobiDB-lite"/>
    </source>
</evidence>
<accession>A0AA39NRW1</accession>
<proteinExistence type="predicted"/>
<dbReference type="EMBL" id="JAUEPR010000059">
    <property type="protein sequence ID" value="KAK0470717.1"/>
    <property type="molecule type" value="Genomic_DNA"/>
</dbReference>
<keyword evidence="3" id="KW-1185">Reference proteome</keyword>
<evidence type="ECO:0000313" key="3">
    <source>
        <dbReference type="Proteomes" id="UP001175227"/>
    </source>
</evidence>